<reference evidence="2 3" key="1">
    <citation type="submission" date="2019-03" db="EMBL/GenBank/DDBJ databases">
        <title>Draft genome sequence data and analysis of a Fermenting Bacterium, Soehngenia longevitae strain 1933PT, isolated from petroleum reservoir in Azerbaijan.</title>
        <authorList>
            <person name="Grouzdev D.S."/>
            <person name="Bidzhieva S.K."/>
            <person name="Sokolova D.S."/>
            <person name="Tourova T.P."/>
            <person name="Poltaraus A.B."/>
            <person name="Nazina T.N."/>
        </authorList>
    </citation>
    <scope>NUCLEOTIDE SEQUENCE [LARGE SCALE GENOMIC DNA]</scope>
    <source>
        <strain evidence="2 3">1933P</strain>
    </source>
</reference>
<sequence>MQTLFYKKNEKHIKYFILFFYCILLFSSAFMFNTPNQIFSGLKTIIEHPDVLIVDYFEVANIGAALLNSSIVMLILLIIVKVQDIDPNGPVISAIFTVTGFSMFGKNIINVLAIILGVFIYSKIKKEKFAKFTVIAFFSTALSPLVTRVGFGSELIFPFNYIFAAVSGLLVGFIMPPLANSFVRFHQGYSLYNVGFTSGIIGMIIASLFRIFDRPLEPIFVVYQGPDSKIKVLIYFISISMIAFKLIITKLDIHRYKNLIKRSGRLVTDFISLDGFDMAIFNMGILGLICLIYIEIIGANLNGPTIAAIFTVMGFGSFGKHPKNVLPVMLGAIIILKITGSDLSDINSILTVFFSTTLAPLTGEFGFFVGLLAGGLHAALVSNLSYLHAGLNLYNNGFSGGFIAAFLVPIITSFREDKFNE</sequence>
<proteinExistence type="predicted"/>
<gene>
    <name evidence="2" type="ORF">E4100_01920</name>
</gene>
<feature type="transmembrane region" description="Helical" evidence="1">
    <location>
        <begin position="157"/>
        <end position="179"/>
    </location>
</feature>
<keyword evidence="1" id="KW-1133">Transmembrane helix</keyword>
<evidence type="ECO:0000313" key="3">
    <source>
        <dbReference type="Proteomes" id="UP000298381"/>
    </source>
</evidence>
<feature type="transmembrane region" description="Helical" evidence="1">
    <location>
        <begin position="300"/>
        <end position="318"/>
    </location>
</feature>
<accession>A0A4Z0D8Y1</accession>
<feature type="transmembrane region" description="Helical" evidence="1">
    <location>
        <begin position="191"/>
        <end position="212"/>
    </location>
</feature>
<dbReference type="OrthoDB" id="9776502at2"/>
<feature type="transmembrane region" description="Helical" evidence="1">
    <location>
        <begin position="232"/>
        <end position="249"/>
    </location>
</feature>
<dbReference type="Pfam" id="PF07613">
    <property type="entry name" value="DUF1576"/>
    <property type="match status" value="2"/>
</dbReference>
<dbReference type="AlphaFoldDB" id="A0A4Z0D8Y1"/>
<keyword evidence="1" id="KW-0812">Transmembrane</keyword>
<protein>
    <submittedName>
        <fullName evidence="2">DUF1576 domain-containing protein</fullName>
    </submittedName>
</protein>
<feature type="transmembrane region" description="Helical" evidence="1">
    <location>
        <begin position="325"/>
        <end position="341"/>
    </location>
</feature>
<dbReference type="RefSeq" id="WP_135270308.1">
    <property type="nucleotide sequence ID" value="NZ_SRIB01000002.1"/>
</dbReference>
<organism evidence="2 3">
    <name type="scientific">Soehngenia longivitae</name>
    <dbReference type="NCBI Taxonomy" id="2562294"/>
    <lineage>
        <taxon>Bacteria</taxon>
        <taxon>Bacillati</taxon>
        <taxon>Bacillota</taxon>
        <taxon>Tissierellia</taxon>
        <taxon>Tissierellales</taxon>
        <taxon>Tissierellaceae</taxon>
        <taxon>Soehngenia</taxon>
    </lineage>
</organism>
<name>A0A4Z0D8Y1_9FIRM</name>
<dbReference type="Proteomes" id="UP000298381">
    <property type="component" value="Unassembled WGS sequence"/>
</dbReference>
<feature type="transmembrane region" description="Helical" evidence="1">
    <location>
        <begin position="361"/>
        <end position="381"/>
    </location>
</feature>
<dbReference type="EMBL" id="SRIB01000002">
    <property type="protein sequence ID" value="TFZ41358.1"/>
    <property type="molecule type" value="Genomic_DNA"/>
</dbReference>
<feature type="transmembrane region" description="Helical" evidence="1">
    <location>
        <begin position="132"/>
        <end position="151"/>
    </location>
</feature>
<feature type="transmembrane region" description="Helical" evidence="1">
    <location>
        <begin position="12"/>
        <end position="32"/>
    </location>
</feature>
<evidence type="ECO:0000256" key="1">
    <source>
        <dbReference type="SAM" id="Phobius"/>
    </source>
</evidence>
<feature type="transmembrane region" description="Helical" evidence="1">
    <location>
        <begin position="393"/>
        <end position="414"/>
    </location>
</feature>
<evidence type="ECO:0000313" key="2">
    <source>
        <dbReference type="EMBL" id="TFZ41358.1"/>
    </source>
</evidence>
<comment type="caution">
    <text evidence="2">The sequence shown here is derived from an EMBL/GenBank/DDBJ whole genome shotgun (WGS) entry which is preliminary data.</text>
</comment>
<feature type="transmembrane region" description="Helical" evidence="1">
    <location>
        <begin position="270"/>
        <end position="294"/>
    </location>
</feature>
<feature type="transmembrane region" description="Helical" evidence="1">
    <location>
        <begin position="91"/>
        <end position="120"/>
    </location>
</feature>
<feature type="transmembrane region" description="Helical" evidence="1">
    <location>
        <begin position="53"/>
        <end position="79"/>
    </location>
</feature>
<dbReference type="InterPro" id="IPR011470">
    <property type="entry name" value="DUF1576"/>
</dbReference>
<keyword evidence="1" id="KW-0472">Membrane</keyword>
<keyword evidence="3" id="KW-1185">Reference proteome</keyword>